<dbReference type="SUPFAM" id="SSF51905">
    <property type="entry name" value="FAD/NAD(P)-binding domain"/>
    <property type="match status" value="1"/>
</dbReference>
<sequence length="1966" mass="213169">MALTIRRAQASDATDLANLAYPDKTLQRIIFGRGHVAALIETSFLALTAEAPDGSLVAFLVVNDIAPSELAEDVDYLDYVLQHYAMETPDAGLVTLSAQRSLFLSYFVQATMDHDVFRDMLLTVYQLLTHVEWLVLPIASSVEPPEVFLGVFFKATRTSSLQTEDDTYASYDVFLSHAKTHLPSVHVRKANIEDHDDLEPILVAQNQALQSAFGDYFLAELIASQTNHSACLVAEDNGRAVGLLAATDEVDLAVLRDSFDLTVYNDLLKPMAASQLRKSPSRLQKLLKRRTSPKIVVFGPRGCGKTTQSDRLVATYGVVALSPIALARASGRRATPLGKKVQRHLDRNEELPNDILLDLVSSRIHDSDCVTQGWVLDGYPTSEAQVWDLLKRGIKPDVVIVLQVPDEAMHKTMPPDDVTRFHTQAAAVLKCYAKETALVTVDGSLDRDAVTSAIAHALGASDKTKGFQSVKQRQQLSRDPCGPPKFVICGPPAGGKGTQCELLVREYGVVHLSTGDMLRSAIQAGTEVGLKAKAFMDAGDLVPDELIVHVILDRLQESDCTSQGWLLDGFPRTALQAEAMLSEGIVPHLVIVLDVPDDEVVKRISGRRVDLDTGKTYHLVFNPPPPELKDKVVQRSDDTEETIRVRLATFHANCGAVIAAFHTTSTILNVDGMQPKDVIASEITAAHPKPQPPPKPIVATATGPPKLLICGPPAGGKGTQCELLVNEFGVVHLSTGDMLRSAISANSELGLTAKGYMDAGKLVPDELIVKVILSRLQSPDCTSKGWLLDGFPRTAAQAQAMLALGIVPDVVIVLDVPDDEVVERISGRRVEIATGKTYHVVFNPPPPGAKVVQRSDDTEETIRVRLGTYHDNCGAVVDCFQSQSTILAIDGLQPKDAIAAKVIATVNAVTNPLKALPLKLIICGPPAGGKGTQCEKLVAQYGVVHISTGDMLRSAIAAGSDLGRKAKGFMNRGELVPDELIMDTLLDRLQQQDCVSRGWLLDGFPRNEAQARALVAFGIVPDVVLVLDVADDKVIQRISGRRVDVATGKTYHMVFNPPPPGVNAVQRSDDNEATVKIRLKTYHLNVAAVLRVFAPLSHVASFSQPSTTEMTFAILRAIDDTRAKVDVQGNAFIVTLFCMDTPYTSISSAFLRPAFALFQHKEYCVVTLPPGIAPPLFLAPFALVPAKPTSTYSHVLYLLHRDALVFLEPEVPSVLRISRFRMTEPCDALSALVETLSPTSIAAIETDMALAAEEDDIDLDDNPKHVLFVARLHGAVVGLASLSRDSDVTSGFKQFFDVEQFVSLTHHRAKDQAMLSHFLLNPVYAIAGPFFLQEVLRLFRKTCLFASVPRRGHVSPLVSESFVLAPARRQVVTSPETPVVLPRLATSALYFFTKRLLSEPKTLVTARIVVVGASDAGLTVVKQLLGVPYLRLTNVTLVAPHGLEVPTPDVAPLAPPSIYSPTDLDQAGILTHVRVVTSRLVQIDRAAKAIVLLDNSCLPYDLLVLATGLTDAVLPSLRLVPEYDGESYVAPPVPRGVVVLEAASSAKKVHETLRAWKRAKKSGRVIVLGTNAYAATLVHAVRDKIGASAHISWLCTGAIDDDVRVCEHVTSMQPTVMIGVTNLVAPNGVLEGIVVQPPTPSGVDESGAPLPAPPVLVLPCDLLLCCDRNDVDPDAFRAINDSGLVFDGRLVVNASFQTSDPCIYAGGSLCRFSRRFTKAQYQQCYSARECGELLAKSLLRVIDPIVGATLGPSGGPDAGKLCPPPVFSQPKIVVGHWSGDLHYVRIQLPDAPTSFKSLTTENREMQTYCCLQFDDYGVLSRLTYLGREAVNVTNLACLVGLHEAYLNCAISSFQQNLVTDWIEFFGQKWAIAVYHDRFLDFCSKLTAASQYDEGVRLAIDSVHKQFKDGGDVKAAMALAQTKVGRGGANLAPTTKKMLELKLLEHLSVNRDVLTMYFLPRAAKTQS</sequence>
<evidence type="ECO:0000256" key="1">
    <source>
        <dbReference type="ARBA" id="ARBA00007220"/>
    </source>
</evidence>
<dbReference type="GeneID" id="19954378"/>
<dbReference type="SUPFAM" id="SSF57774">
    <property type="entry name" value="Microbial and mitochondrial ADK, insert 'zinc finger' domain"/>
    <property type="match status" value="1"/>
</dbReference>
<dbReference type="Gene3D" id="3.50.50.60">
    <property type="entry name" value="FAD/NAD(P)-binding domain"/>
    <property type="match status" value="2"/>
</dbReference>
<keyword evidence="8" id="KW-1185">Reference proteome</keyword>
<evidence type="ECO:0000256" key="2">
    <source>
        <dbReference type="ARBA" id="ARBA00022679"/>
    </source>
</evidence>
<evidence type="ECO:0000259" key="6">
    <source>
        <dbReference type="Pfam" id="PF23150"/>
    </source>
</evidence>
<dbReference type="InterPro" id="IPR032151">
    <property type="entry name" value="CFAP61_N"/>
</dbReference>
<accession>T0R8Y3</accession>
<dbReference type="InterPro" id="IPR033690">
    <property type="entry name" value="Adenylat_kinase_CS"/>
</dbReference>
<dbReference type="PRINTS" id="PR00094">
    <property type="entry name" value="ADENYLTKNASE"/>
</dbReference>
<dbReference type="OMA" id="PDCESRG"/>
<dbReference type="GO" id="GO:0004017">
    <property type="term" value="F:AMP kinase activity"/>
    <property type="evidence" value="ECO:0007669"/>
    <property type="project" value="InterPro"/>
</dbReference>
<dbReference type="InParanoid" id="T0R8Y3"/>
<evidence type="ECO:0000256" key="3">
    <source>
        <dbReference type="ARBA" id="ARBA00022741"/>
    </source>
</evidence>
<dbReference type="Pfam" id="PF16092">
    <property type="entry name" value="CFAP61_N"/>
    <property type="match status" value="1"/>
</dbReference>
<dbReference type="EMBL" id="JH767193">
    <property type="protein sequence ID" value="EQC28573.1"/>
    <property type="molecule type" value="Genomic_DNA"/>
</dbReference>
<dbReference type="GO" id="GO:0005524">
    <property type="term" value="F:ATP binding"/>
    <property type="evidence" value="ECO:0007669"/>
    <property type="project" value="InterPro"/>
</dbReference>
<reference evidence="7 8" key="1">
    <citation type="submission" date="2012-04" db="EMBL/GenBank/DDBJ databases">
        <title>The Genome Sequence of Saprolegnia declina VS20.</title>
        <authorList>
            <consortium name="The Broad Institute Genome Sequencing Platform"/>
            <person name="Russ C."/>
            <person name="Nusbaum C."/>
            <person name="Tyler B."/>
            <person name="van West P."/>
            <person name="Dieguez-Uribeondo J."/>
            <person name="de Bruijn I."/>
            <person name="Tripathy S."/>
            <person name="Jiang R."/>
            <person name="Young S.K."/>
            <person name="Zeng Q."/>
            <person name="Gargeya S."/>
            <person name="Fitzgerald M."/>
            <person name="Haas B."/>
            <person name="Abouelleil A."/>
            <person name="Alvarado L."/>
            <person name="Arachchi H.M."/>
            <person name="Berlin A."/>
            <person name="Chapman S.B."/>
            <person name="Goldberg J."/>
            <person name="Griggs A."/>
            <person name="Gujja S."/>
            <person name="Hansen M."/>
            <person name="Howarth C."/>
            <person name="Imamovic A."/>
            <person name="Larimer J."/>
            <person name="McCowen C."/>
            <person name="Montmayeur A."/>
            <person name="Murphy C."/>
            <person name="Neiman D."/>
            <person name="Pearson M."/>
            <person name="Priest M."/>
            <person name="Roberts A."/>
            <person name="Saif S."/>
            <person name="Shea T."/>
            <person name="Sisk P."/>
            <person name="Sykes S."/>
            <person name="Wortman J."/>
            <person name="Nusbaum C."/>
            <person name="Birren B."/>
        </authorList>
    </citation>
    <scope>NUCLEOTIDE SEQUENCE [LARGE SCALE GENOMIC DNA]</scope>
    <source>
        <strain evidence="7 8">VS20</strain>
    </source>
</reference>
<feature type="domain" description="Cilia- and flagella-associated protein 61 N-terminal" evidence="5">
    <location>
        <begin position="4"/>
        <end position="270"/>
    </location>
</feature>
<dbReference type="STRING" id="1156394.T0R8Y3"/>
<keyword evidence="4" id="KW-0418">Kinase</keyword>
<keyword evidence="3" id="KW-0547">Nucleotide-binding</keyword>
<evidence type="ECO:0000313" key="8">
    <source>
        <dbReference type="Proteomes" id="UP000030762"/>
    </source>
</evidence>
<dbReference type="NCBIfam" id="TIGR01351">
    <property type="entry name" value="adk"/>
    <property type="match status" value="3"/>
</dbReference>
<dbReference type="Pfam" id="PF23150">
    <property type="entry name" value="CFAP61_dimer"/>
    <property type="match status" value="1"/>
</dbReference>
<feature type="domain" description="CFAP61 dimerisation" evidence="6">
    <location>
        <begin position="1765"/>
        <end position="1872"/>
    </location>
</feature>
<dbReference type="SUPFAM" id="SSF52540">
    <property type="entry name" value="P-loop containing nucleoside triphosphate hydrolases"/>
    <property type="match status" value="4"/>
</dbReference>
<protein>
    <submittedName>
        <fullName evidence="7">Uncharacterized protein</fullName>
    </submittedName>
</protein>
<dbReference type="InterPro" id="IPR056299">
    <property type="entry name" value="CFAP61_dimer"/>
</dbReference>
<keyword evidence="2" id="KW-0808">Transferase</keyword>
<evidence type="ECO:0000256" key="4">
    <source>
        <dbReference type="ARBA" id="ARBA00022777"/>
    </source>
</evidence>
<dbReference type="InterPro" id="IPR000850">
    <property type="entry name" value="Adenylat/UMP-CMP_kin"/>
</dbReference>
<dbReference type="InterPro" id="IPR036188">
    <property type="entry name" value="FAD/NAD-bd_sf"/>
</dbReference>
<dbReference type="Pfam" id="PF00406">
    <property type="entry name" value="ADK"/>
    <property type="match status" value="4"/>
</dbReference>
<dbReference type="Gene3D" id="3.40.50.300">
    <property type="entry name" value="P-loop containing nucleotide triphosphate hydrolases"/>
    <property type="match status" value="4"/>
</dbReference>
<organism evidence="7 8">
    <name type="scientific">Saprolegnia diclina (strain VS20)</name>
    <dbReference type="NCBI Taxonomy" id="1156394"/>
    <lineage>
        <taxon>Eukaryota</taxon>
        <taxon>Sar</taxon>
        <taxon>Stramenopiles</taxon>
        <taxon>Oomycota</taxon>
        <taxon>Saprolegniomycetes</taxon>
        <taxon>Saprolegniales</taxon>
        <taxon>Saprolegniaceae</taxon>
        <taxon>Saprolegnia</taxon>
    </lineage>
</organism>
<dbReference type="InterPro" id="IPR006259">
    <property type="entry name" value="Adenyl_kin_sub"/>
</dbReference>
<dbReference type="PANTHER" id="PTHR21178">
    <property type="entry name" value="CILIA- AND FLAGELLA-ASSOCIATED PROTEIN 61"/>
    <property type="match status" value="1"/>
</dbReference>
<gene>
    <name evidence="7" type="ORF">SDRG_13651</name>
</gene>
<dbReference type="InterPro" id="IPR027417">
    <property type="entry name" value="P-loop_NTPase"/>
</dbReference>
<dbReference type="CDD" id="cd01428">
    <property type="entry name" value="ADK"/>
    <property type="match status" value="3"/>
</dbReference>
<name>T0R8Y3_SAPDV</name>
<proteinExistence type="inferred from homology"/>
<dbReference type="VEuPathDB" id="FungiDB:SDRG_13651"/>
<evidence type="ECO:0000313" key="7">
    <source>
        <dbReference type="EMBL" id="EQC28573.1"/>
    </source>
</evidence>
<dbReference type="eggNOG" id="KOG3078">
    <property type="taxonomic scope" value="Eukaryota"/>
</dbReference>
<dbReference type="PANTHER" id="PTHR21178:SF8">
    <property type="entry name" value="CILIA- AND FLAGELLA-ASSOCIATED PROTEIN 61"/>
    <property type="match status" value="1"/>
</dbReference>
<dbReference type="OrthoDB" id="439792at2759"/>
<dbReference type="Proteomes" id="UP000030762">
    <property type="component" value="Unassembled WGS sequence"/>
</dbReference>
<dbReference type="PROSITE" id="PS00113">
    <property type="entry name" value="ADENYLATE_KINASE"/>
    <property type="match status" value="3"/>
</dbReference>
<evidence type="ECO:0000259" key="5">
    <source>
        <dbReference type="Pfam" id="PF16092"/>
    </source>
</evidence>
<dbReference type="InterPro" id="IPR036193">
    <property type="entry name" value="ADK_active_lid_dom_sf"/>
</dbReference>
<dbReference type="InterPro" id="IPR038884">
    <property type="entry name" value="CFAP61"/>
</dbReference>
<dbReference type="HAMAP" id="MF_00235">
    <property type="entry name" value="Adenylate_kinase_Adk"/>
    <property type="match status" value="3"/>
</dbReference>
<comment type="similarity">
    <text evidence="1">Belongs to the adenylate kinase family.</text>
</comment>
<dbReference type="RefSeq" id="XP_008617971.1">
    <property type="nucleotide sequence ID" value="XM_008619749.1"/>
</dbReference>